<evidence type="ECO:0000313" key="1">
    <source>
        <dbReference type="Proteomes" id="UP000887566"/>
    </source>
</evidence>
<dbReference type="Proteomes" id="UP000887566">
    <property type="component" value="Unplaced"/>
</dbReference>
<keyword evidence="1" id="KW-1185">Reference proteome</keyword>
<organism evidence="1 2">
    <name type="scientific">Plectus sambesii</name>
    <dbReference type="NCBI Taxonomy" id="2011161"/>
    <lineage>
        <taxon>Eukaryota</taxon>
        <taxon>Metazoa</taxon>
        <taxon>Ecdysozoa</taxon>
        <taxon>Nematoda</taxon>
        <taxon>Chromadorea</taxon>
        <taxon>Plectida</taxon>
        <taxon>Plectina</taxon>
        <taxon>Plectoidea</taxon>
        <taxon>Plectidae</taxon>
        <taxon>Plectus</taxon>
    </lineage>
</organism>
<accession>A0A914XW17</accession>
<protein>
    <submittedName>
        <fullName evidence="2">Uncharacterized protein</fullName>
    </submittedName>
</protein>
<name>A0A914XW17_9BILA</name>
<dbReference type="WBParaSite" id="PSAMB.scaffold99size80234.g1879.t1">
    <property type="protein sequence ID" value="PSAMB.scaffold99size80234.g1879.t1"/>
    <property type="gene ID" value="PSAMB.scaffold99size80234.g1879"/>
</dbReference>
<evidence type="ECO:0000313" key="2">
    <source>
        <dbReference type="WBParaSite" id="PSAMB.scaffold99size80234.g1879.t1"/>
    </source>
</evidence>
<reference evidence="2" key="1">
    <citation type="submission" date="2022-11" db="UniProtKB">
        <authorList>
            <consortium name="WormBaseParasite"/>
        </authorList>
    </citation>
    <scope>IDENTIFICATION</scope>
</reference>
<dbReference type="AlphaFoldDB" id="A0A914XW17"/>
<proteinExistence type="predicted"/>
<sequence>MHKQPQILQYLPYLRAAAVVWEKQMRRSTLAQEQNVVDRGRRRGCGMCEKGRGEMSSEGDSTARVCRSVRPEGFTGVLSYDADSCLKADRASMTRTSLRINAFVFNTQHRFHLQRDIHTTIIG</sequence>